<gene>
    <name evidence="1" type="ORF">LPJ66_002387</name>
</gene>
<proteinExistence type="predicted"/>
<evidence type="ECO:0000313" key="2">
    <source>
        <dbReference type="Proteomes" id="UP001150581"/>
    </source>
</evidence>
<evidence type="ECO:0000313" key="1">
    <source>
        <dbReference type="EMBL" id="KAJ1899020.1"/>
    </source>
</evidence>
<sequence>MSIAVVGSFSGTVAIIGVQTLESADGQGARYRMDVLHHLPEELNNGQLYGLSVYRHPVGVGIPGPMTLFATYLDGKILAYEILDANEAGYAL</sequence>
<organism evidence="1 2">
    <name type="scientific">Kickxella alabastrina</name>
    <dbReference type="NCBI Taxonomy" id="61397"/>
    <lineage>
        <taxon>Eukaryota</taxon>
        <taxon>Fungi</taxon>
        <taxon>Fungi incertae sedis</taxon>
        <taxon>Zoopagomycota</taxon>
        <taxon>Kickxellomycotina</taxon>
        <taxon>Kickxellomycetes</taxon>
        <taxon>Kickxellales</taxon>
        <taxon>Kickxellaceae</taxon>
        <taxon>Kickxella</taxon>
    </lineage>
</organism>
<dbReference type="EMBL" id="JANBPG010000188">
    <property type="protein sequence ID" value="KAJ1899020.1"/>
    <property type="molecule type" value="Genomic_DNA"/>
</dbReference>
<accession>A0ACC1IQK7</accession>
<protein>
    <submittedName>
        <fullName evidence="1">Uncharacterized protein</fullName>
    </submittedName>
</protein>
<name>A0ACC1IQK7_9FUNG</name>
<comment type="caution">
    <text evidence="1">The sequence shown here is derived from an EMBL/GenBank/DDBJ whole genome shotgun (WGS) entry which is preliminary data.</text>
</comment>
<reference evidence="1" key="1">
    <citation type="submission" date="2022-07" db="EMBL/GenBank/DDBJ databases">
        <title>Phylogenomic reconstructions and comparative analyses of Kickxellomycotina fungi.</title>
        <authorList>
            <person name="Reynolds N.K."/>
            <person name="Stajich J.E."/>
            <person name="Barry K."/>
            <person name="Grigoriev I.V."/>
            <person name="Crous P."/>
            <person name="Smith M.E."/>
        </authorList>
    </citation>
    <scope>NUCLEOTIDE SEQUENCE</scope>
    <source>
        <strain evidence="1">Benny 63K</strain>
    </source>
</reference>
<keyword evidence="2" id="KW-1185">Reference proteome</keyword>
<dbReference type="Proteomes" id="UP001150581">
    <property type="component" value="Unassembled WGS sequence"/>
</dbReference>